<dbReference type="SUPFAM" id="SSF74650">
    <property type="entry name" value="Galactose mutarotase-like"/>
    <property type="match status" value="1"/>
</dbReference>
<dbReference type="Gene3D" id="2.70.98.10">
    <property type="match status" value="1"/>
</dbReference>
<dbReference type="InterPro" id="IPR014438">
    <property type="entry name" value="Glucan_biosyn_MdoG/MdoD"/>
</dbReference>
<organism evidence="7 8">
    <name type="scientific">Hansschlegelia plantiphila</name>
    <dbReference type="NCBI Taxonomy" id="374655"/>
    <lineage>
        <taxon>Bacteria</taxon>
        <taxon>Pseudomonadati</taxon>
        <taxon>Pseudomonadota</taxon>
        <taxon>Alphaproteobacteria</taxon>
        <taxon>Hyphomicrobiales</taxon>
        <taxon>Methylopilaceae</taxon>
        <taxon>Hansschlegelia</taxon>
    </lineage>
</organism>
<comment type="pathway">
    <text evidence="2">Glycan metabolism; osmoregulated periplasmic glucan (OPG) biosynthesis.</text>
</comment>
<dbReference type="InterPro" id="IPR011013">
    <property type="entry name" value="Gal_mutarotase_sf_dom"/>
</dbReference>
<dbReference type="SUPFAM" id="SSF81296">
    <property type="entry name" value="E set domains"/>
    <property type="match status" value="1"/>
</dbReference>
<dbReference type="PANTHER" id="PTHR30504">
    <property type="entry name" value="GLUCANS BIOSYNTHESIS PROTEIN"/>
    <property type="match status" value="1"/>
</dbReference>
<evidence type="ECO:0000259" key="6">
    <source>
        <dbReference type="Pfam" id="PF04349"/>
    </source>
</evidence>
<dbReference type="InterPro" id="IPR014718">
    <property type="entry name" value="GH-type_carb-bd"/>
</dbReference>
<keyword evidence="5" id="KW-0574">Periplasm</keyword>
<dbReference type="InterPro" id="IPR007444">
    <property type="entry name" value="Glucan_biosyn_MdoG_C"/>
</dbReference>
<evidence type="ECO:0000256" key="2">
    <source>
        <dbReference type="ARBA" id="ARBA00005001"/>
    </source>
</evidence>
<accession>A0A9W6MUZ1</accession>
<comment type="similarity">
    <text evidence="3">Belongs to the OpgD/OpgG family.</text>
</comment>
<dbReference type="PANTHER" id="PTHR30504:SF3">
    <property type="entry name" value="GLUCANS BIOSYNTHESIS PROTEIN D"/>
    <property type="match status" value="1"/>
</dbReference>
<gene>
    <name evidence="7" type="primary">mdoD</name>
    <name evidence="7" type="ORF">GCM10008179_08480</name>
</gene>
<evidence type="ECO:0000256" key="5">
    <source>
        <dbReference type="ARBA" id="ARBA00022764"/>
    </source>
</evidence>
<dbReference type="InterPro" id="IPR014756">
    <property type="entry name" value="Ig_E-set"/>
</dbReference>
<evidence type="ECO:0000313" key="8">
    <source>
        <dbReference type="Proteomes" id="UP001143372"/>
    </source>
</evidence>
<evidence type="ECO:0000256" key="3">
    <source>
        <dbReference type="ARBA" id="ARBA00009284"/>
    </source>
</evidence>
<dbReference type="Pfam" id="PF04349">
    <property type="entry name" value="MdoG"/>
    <property type="match status" value="1"/>
</dbReference>
<reference evidence="7" key="2">
    <citation type="submission" date="2023-01" db="EMBL/GenBank/DDBJ databases">
        <authorList>
            <person name="Sun Q."/>
            <person name="Evtushenko L."/>
        </authorList>
    </citation>
    <scope>NUCLEOTIDE SEQUENCE</scope>
    <source>
        <strain evidence="7">VKM B-2347</strain>
    </source>
</reference>
<comment type="subcellular location">
    <subcellularLocation>
        <location evidence="1">Periplasm</location>
    </subcellularLocation>
</comment>
<proteinExistence type="inferred from homology"/>
<keyword evidence="8" id="KW-1185">Reference proteome</keyword>
<keyword evidence="4" id="KW-0732">Signal</keyword>
<dbReference type="GO" id="GO:0003824">
    <property type="term" value="F:catalytic activity"/>
    <property type="evidence" value="ECO:0007669"/>
    <property type="project" value="InterPro"/>
</dbReference>
<evidence type="ECO:0000313" key="7">
    <source>
        <dbReference type="EMBL" id="GLK67210.1"/>
    </source>
</evidence>
<name>A0A9W6MUZ1_9HYPH</name>
<evidence type="ECO:0000256" key="4">
    <source>
        <dbReference type="ARBA" id="ARBA00022729"/>
    </source>
</evidence>
<feature type="domain" description="Glucan biosynthesis periplasmic MdoG C-terminal" evidence="6">
    <location>
        <begin position="49"/>
        <end position="534"/>
    </location>
</feature>
<evidence type="ECO:0000256" key="1">
    <source>
        <dbReference type="ARBA" id="ARBA00004418"/>
    </source>
</evidence>
<comment type="caution">
    <text evidence="7">The sequence shown here is derived from an EMBL/GenBank/DDBJ whole genome shotgun (WGS) entry which is preliminary data.</text>
</comment>
<dbReference type="GO" id="GO:0030246">
    <property type="term" value="F:carbohydrate binding"/>
    <property type="evidence" value="ECO:0007669"/>
    <property type="project" value="InterPro"/>
</dbReference>
<dbReference type="GO" id="GO:0051274">
    <property type="term" value="P:beta-glucan biosynthetic process"/>
    <property type="evidence" value="ECO:0007669"/>
    <property type="project" value="TreeGrafter"/>
</dbReference>
<dbReference type="EMBL" id="BSFI01000004">
    <property type="protein sequence ID" value="GLK67210.1"/>
    <property type="molecule type" value="Genomic_DNA"/>
</dbReference>
<dbReference type="RefSeq" id="WP_271167466.1">
    <property type="nucleotide sequence ID" value="NZ_BSFI01000004.1"/>
</dbReference>
<dbReference type="InterPro" id="IPR013783">
    <property type="entry name" value="Ig-like_fold"/>
</dbReference>
<dbReference type="InterPro" id="IPR006311">
    <property type="entry name" value="TAT_signal"/>
</dbReference>
<dbReference type="AlphaFoldDB" id="A0A9W6MUZ1"/>
<sequence>MSRTPDAACPLNRRTLLQLGLAAQAAVALGGTAMAQGADRLKLGPPAPFSYDLLKRLAKDLAGKPYKEPARPDPAIVQQIDYDAHGKLKFKPDDALYADSPGAYPITFMHVGQYFPKTVRMHAVVDGKAREIIYDPSLFEMPADSVARKLAPQPSAFAGFWVREAKDQVTDKGDWKTREPFATFLGASYFRAIGEKGQVGMSARGVALFPQPGAAEEFPDFIAYWFEPAMSDSDPVTVFALLDGPSLTGAYRFLIHRTAGTLMEIEATVTMRKDVDRVGLAALTSMYWFSETAKPTLIDWRPEVHDSDGLAMWTGAGERIWRPLNDPPRIMTSTFADEHPRGFGLLQRDRAFDHYQDGVKYQDRPSTWVEPVGDWGKGSVQLVELPTDDEIHDNVVAYWIPAQPTKAGVTIALAYKLYWQDEEPFPTSLGRCVATRLGRGGQPGLPRPPGLRKFMIEFLGGPLEDIPYGQTVEPVLWASRGTFSYIYAEAVPSDVKGHWRAQFDLKVEGPEPVDMRCYLKVGDKTLTETWLYQFHPAP</sequence>
<reference evidence="7" key="1">
    <citation type="journal article" date="2014" name="Int. J. Syst. Evol. Microbiol.">
        <title>Complete genome sequence of Corynebacterium casei LMG S-19264T (=DSM 44701T), isolated from a smear-ripened cheese.</title>
        <authorList>
            <consortium name="US DOE Joint Genome Institute (JGI-PGF)"/>
            <person name="Walter F."/>
            <person name="Albersmeier A."/>
            <person name="Kalinowski J."/>
            <person name="Ruckert C."/>
        </authorList>
    </citation>
    <scope>NUCLEOTIDE SEQUENCE</scope>
    <source>
        <strain evidence="7">VKM B-2347</strain>
    </source>
</reference>
<protein>
    <submittedName>
        <fullName evidence="7">Glucan biosynthesis protein D</fullName>
    </submittedName>
</protein>
<dbReference type="Gene3D" id="2.60.40.10">
    <property type="entry name" value="Immunoglobulins"/>
    <property type="match status" value="1"/>
</dbReference>
<dbReference type="Proteomes" id="UP001143372">
    <property type="component" value="Unassembled WGS sequence"/>
</dbReference>
<dbReference type="GO" id="GO:0030288">
    <property type="term" value="C:outer membrane-bounded periplasmic space"/>
    <property type="evidence" value="ECO:0007669"/>
    <property type="project" value="TreeGrafter"/>
</dbReference>
<dbReference type="PIRSF" id="PIRSF006281">
    <property type="entry name" value="MdoG"/>
    <property type="match status" value="1"/>
</dbReference>
<dbReference type="PROSITE" id="PS51318">
    <property type="entry name" value="TAT"/>
    <property type="match status" value="1"/>
</dbReference>